<protein>
    <submittedName>
        <fullName evidence="6">Zinc transporter ZIP1</fullName>
    </submittedName>
</protein>
<dbReference type="Pfam" id="PF02535">
    <property type="entry name" value="Zip"/>
    <property type="match status" value="1"/>
</dbReference>
<evidence type="ECO:0000256" key="4">
    <source>
        <dbReference type="ARBA" id="ARBA00023136"/>
    </source>
</evidence>
<reference evidence="6" key="1">
    <citation type="submission" date="2022-07" db="EMBL/GenBank/DDBJ databases">
        <authorList>
            <person name="Trinca V."/>
            <person name="Uliana J.V.C."/>
            <person name="Torres T.T."/>
            <person name="Ward R.J."/>
            <person name="Monesi N."/>
        </authorList>
    </citation>
    <scope>NUCLEOTIDE SEQUENCE</scope>
    <source>
        <strain evidence="6">HSMRA1968</strain>
        <tissue evidence="6">Whole embryos</tissue>
    </source>
</reference>
<keyword evidence="2 5" id="KW-0812">Transmembrane</keyword>
<name>A0A9Q0MK02_9DIPT</name>
<evidence type="ECO:0000256" key="5">
    <source>
        <dbReference type="SAM" id="Phobius"/>
    </source>
</evidence>
<feature type="transmembrane region" description="Helical" evidence="5">
    <location>
        <begin position="39"/>
        <end position="58"/>
    </location>
</feature>
<evidence type="ECO:0000256" key="3">
    <source>
        <dbReference type="ARBA" id="ARBA00022989"/>
    </source>
</evidence>
<keyword evidence="3 5" id="KW-1133">Transmembrane helix</keyword>
<dbReference type="AlphaFoldDB" id="A0A9Q0MK02"/>
<evidence type="ECO:0000313" key="6">
    <source>
        <dbReference type="EMBL" id="KAJ6631261.1"/>
    </source>
</evidence>
<keyword evidence="7" id="KW-1185">Reference proteome</keyword>
<dbReference type="GO" id="GO:0005886">
    <property type="term" value="C:plasma membrane"/>
    <property type="evidence" value="ECO:0007669"/>
    <property type="project" value="TreeGrafter"/>
</dbReference>
<feature type="transmembrane region" description="Helical" evidence="5">
    <location>
        <begin position="7"/>
        <end position="27"/>
    </location>
</feature>
<dbReference type="PANTHER" id="PTHR11040">
    <property type="entry name" value="ZINC/IRON TRANSPORTER"/>
    <property type="match status" value="1"/>
</dbReference>
<dbReference type="PANTHER" id="PTHR11040:SF203">
    <property type="entry name" value="FI18611P1-RELATED"/>
    <property type="match status" value="1"/>
</dbReference>
<dbReference type="GO" id="GO:0005385">
    <property type="term" value="F:zinc ion transmembrane transporter activity"/>
    <property type="evidence" value="ECO:0007669"/>
    <property type="project" value="TreeGrafter"/>
</dbReference>
<sequence>MDTLAFVYVFTFAAVSPMGIGIGIIVSGGESTTASLVSAILQGLASGTLLYVVFFEILQKGRSGILQFFAVIFGYSLMFALTFIIH</sequence>
<comment type="subcellular location">
    <subcellularLocation>
        <location evidence="1">Membrane</location>
        <topology evidence="1">Multi-pass membrane protein</topology>
    </subcellularLocation>
</comment>
<proteinExistence type="predicted"/>
<dbReference type="EMBL" id="WJQU01002719">
    <property type="protein sequence ID" value="KAJ6631261.1"/>
    <property type="molecule type" value="Genomic_DNA"/>
</dbReference>
<dbReference type="Proteomes" id="UP001151699">
    <property type="component" value="Unassembled WGS sequence"/>
</dbReference>
<evidence type="ECO:0000256" key="2">
    <source>
        <dbReference type="ARBA" id="ARBA00022692"/>
    </source>
</evidence>
<organism evidence="6 7">
    <name type="scientific">Pseudolycoriella hygida</name>
    <dbReference type="NCBI Taxonomy" id="35572"/>
    <lineage>
        <taxon>Eukaryota</taxon>
        <taxon>Metazoa</taxon>
        <taxon>Ecdysozoa</taxon>
        <taxon>Arthropoda</taxon>
        <taxon>Hexapoda</taxon>
        <taxon>Insecta</taxon>
        <taxon>Pterygota</taxon>
        <taxon>Neoptera</taxon>
        <taxon>Endopterygota</taxon>
        <taxon>Diptera</taxon>
        <taxon>Nematocera</taxon>
        <taxon>Sciaroidea</taxon>
        <taxon>Sciaridae</taxon>
        <taxon>Pseudolycoriella</taxon>
    </lineage>
</organism>
<keyword evidence="4 5" id="KW-0472">Membrane</keyword>
<comment type="caution">
    <text evidence="6">The sequence shown here is derived from an EMBL/GenBank/DDBJ whole genome shotgun (WGS) entry which is preliminary data.</text>
</comment>
<dbReference type="OrthoDB" id="448280at2759"/>
<accession>A0A9Q0MK02</accession>
<evidence type="ECO:0000313" key="7">
    <source>
        <dbReference type="Proteomes" id="UP001151699"/>
    </source>
</evidence>
<evidence type="ECO:0000256" key="1">
    <source>
        <dbReference type="ARBA" id="ARBA00004141"/>
    </source>
</evidence>
<gene>
    <name evidence="6" type="primary">slc39a1</name>
    <name evidence="6" type="ORF">Bhyg_16988</name>
</gene>
<feature type="transmembrane region" description="Helical" evidence="5">
    <location>
        <begin position="65"/>
        <end position="85"/>
    </location>
</feature>
<dbReference type="InterPro" id="IPR003689">
    <property type="entry name" value="ZIP"/>
</dbReference>